<feature type="domain" description="Aminotransferase class I/classII large" evidence="7">
    <location>
        <begin position="33"/>
        <end position="349"/>
    </location>
</feature>
<dbReference type="EC" id="2.6.1.9" evidence="6"/>
<evidence type="ECO:0000256" key="2">
    <source>
        <dbReference type="ARBA" id="ARBA00011738"/>
    </source>
</evidence>
<dbReference type="Gene3D" id="3.40.640.10">
    <property type="entry name" value="Type I PLP-dependent aspartate aminotransferase-like (Major domain)"/>
    <property type="match status" value="1"/>
</dbReference>
<evidence type="ECO:0000256" key="6">
    <source>
        <dbReference type="HAMAP-Rule" id="MF_01023"/>
    </source>
</evidence>
<dbReference type="CDD" id="cd00609">
    <property type="entry name" value="AAT_like"/>
    <property type="match status" value="1"/>
</dbReference>
<comment type="pathway">
    <text evidence="6">Amino-acid biosynthesis; L-histidine biosynthesis; L-histidine from 5-phospho-alpha-D-ribose 1-diphosphate: step 7/9.</text>
</comment>
<dbReference type="RefSeq" id="WP_345030262.1">
    <property type="nucleotide sequence ID" value="NZ_BAABGL010000004.1"/>
</dbReference>
<dbReference type="NCBIfam" id="TIGR01141">
    <property type="entry name" value="hisC"/>
    <property type="match status" value="1"/>
</dbReference>
<evidence type="ECO:0000313" key="8">
    <source>
        <dbReference type="EMBL" id="GAA4386395.1"/>
    </source>
</evidence>
<dbReference type="HAMAP" id="MF_01023">
    <property type="entry name" value="HisC_aminotrans_2"/>
    <property type="match status" value="1"/>
</dbReference>
<dbReference type="InterPro" id="IPR015424">
    <property type="entry name" value="PyrdxlP-dep_Trfase"/>
</dbReference>
<dbReference type="EMBL" id="BAABGL010000004">
    <property type="protein sequence ID" value="GAA4386395.1"/>
    <property type="molecule type" value="Genomic_DNA"/>
</dbReference>
<accession>A0ABP8J7F9</accession>
<dbReference type="Proteomes" id="UP001500642">
    <property type="component" value="Unassembled WGS sequence"/>
</dbReference>
<dbReference type="InterPro" id="IPR015422">
    <property type="entry name" value="PyrdxlP-dep_Trfase_small"/>
</dbReference>
<evidence type="ECO:0000256" key="5">
    <source>
        <dbReference type="ARBA" id="ARBA00022898"/>
    </source>
</evidence>
<dbReference type="InterPro" id="IPR024892">
    <property type="entry name" value="ArAT"/>
</dbReference>
<comment type="similarity">
    <text evidence="6">Belongs to the class-II pyridoxal-phosphate-dependent aminotransferase family. Histidinol-phosphate aminotransferase subfamily.</text>
</comment>
<dbReference type="InterPro" id="IPR015421">
    <property type="entry name" value="PyrdxlP-dep_Trfase_major"/>
</dbReference>
<comment type="subunit">
    <text evidence="2 6">Homodimer.</text>
</comment>
<sequence length="359" mass="38783">MTEKFAVRSALSTTPAYIPGKPPQAVEGIESYKLSSNENHLPPLPGLTDVIAAAATTPALYADPAVSALTAELAAHLDRPAEMILFSAGASEMISALANITLEAGTEVVYPWPSFEMYPQIASLRGATHRRIGLTEDFRHDLDAMADAITDSTRLVFLCSPNNPTGSAIRTDEFEQFMARVPQHVIVVLDEAYREFCTDPEAVDGLTALDAHPNLVLVRTFSKAHGLAGLRIGYAVADPEIILELRKAVLPFAVTAVAQAAARESLSRVSEVEVRAKEIAATRDELIAGLREQGWDVPDSHGNYVWLPLDAKSADFEQACLAAGIAVRNLQDGVRISIGPDASMRRVVDIAAEFRARYH</sequence>
<evidence type="ECO:0000256" key="3">
    <source>
        <dbReference type="ARBA" id="ARBA00022576"/>
    </source>
</evidence>
<keyword evidence="3 6" id="KW-0032">Aminotransferase</keyword>
<dbReference type="PANTHER" id="PTHR43643">
    <property type="entry name" value="HISTIDINOL-PHOSPHATE AMINOTRANSFERASE 2"/>
    <property type="match status" value="1"/>
</dbReference>
<gene>
    <name evidence="6 8" type="primary">hisC</name>
    <name evidence="8" type="ORF">GCM10023167_09260</name>
</gene>
<comment type="caution">
    <text evidence="8">The sequence shown here is derived from an EMBL/GenBank/DDBJ whole genome shotgun (WGS) entry which is preliminary data.</text>
</comment>
<dbReference type="Pfam" id="PF00155">
    <property type="entry name" value="Aminotran_1_2"/>
    <property type="match status" value="1"/>
</dbReference>
<reference evidence="9" key="1">
    <citation type="journal article" date="2019" name="Int. J. Syst. Evol. Microbiol.">
        <title>The Global Catalogue of Microorganisms (GCM) 10K type strain sequencing project: providing services to taxonomists for standard genome sequencing and annotation.</title>
        <authorList>
            <consortium name="The Broad Institute Genomics Platform"/>
            <consortium name="The Broad Institute Genome Sequencing Center for Infectious Disease"/>
            <person name="Wu L."/>
            <person name="Ma J."/>
        </authorList>
    </citation>
    <scope>NUCLEOTIDE SEQUENCE [LARGE SCALE GENOMIC DNA]</scope>
    <source>
        <strain evidence="9">JCM 17808</strain>
    </source>
</reference>
<dbReference type="SUPFAM" id="SSF53383">
    <property type="entry name" value="PLP-dependent transferases"/>
    <property type="match status" value="1"/>
</dbReference>
<proteinExistence type="inferred from homology"/>
<evidence type="ECO:0000313" key="9">
    <source>
        <dbReference type="Proteomes" id="UP001500642"/>
    </source>
</evidence>
<keyword evidence="9" id="KW-1185">Reference proteome</keyword>
<protein>
    <recommendedName>
        <fullName evidence="6">Histidinol-phosphate aminotransferase</fullName>
        <ecNumber evidence="6">2.6.1.9</ecNumber>
    </recommendedName>
    <alternativeName>
        <fullName evidence="6">Imidazole acetol-phosphate transaminase</fullName>
    </alternativeName>
</protein>
<dbReference type="InterPro" id="IPR004839">
    <property type="entry name" value="Aminotransferase_I/II_large"/>
</dbReference>
<dbReference type="Gene3D" id="3.90.1150.10">
    <property type="entry name" value="Aspartate Aminotransferase, domain 1"/>
    <property type="match status" value="1"/>
</dbReference>
<keyword evidence="4 6" id="KW-0808">Transferase</keyword>
<organism evidence="8 9">
    <name type="scientific">Brevibacterium pityocampae</name>
    <dbReference type="NCBI Taxonomy" id="506594"/>
    <lineage>
        <taxon>Bacteria</taxon>
        <taxon>Bacillati</taxon>
        <taxon>Actinomycetota</taxon>
        <taxon>Actinomycetes</taxon>
        <taxon>Micrococcales</taxon>
        <taxon>Brevibacteriaceae</taxon>
        <taxon>Brevibacterium</taxon>
    </lineage>
</organism>
<keyword evidence="6" id="KW-0368">Histidine biosynthesis</keyword>
<dbReference type="PANTHER" id="PTHR43643:SF3">
    <property type="entry name" value="HISTIDINOL-PHOSPHATE AMINOTRANSFERASE"/>
    <property type="match status" value="1"/>
</dbReference>
<comment type="catalytic activity">
    <reaction evidence="6">
        <text>L-histidinol phosphate + 2-oxoglutarate = 3-(imidazol-4-yl)-2-oxopropyl phosphate + L-glutamate</text>
        <dbReference type="Rhea" id="RHEA:23744"/>
        <dbReference type="ChEBI" id="CHEBI:16810"/>
        <dbReference type="ChEBI" id="CHEBI:29985"/>
        <dbReference type="ChEBI" id="CHEBI:57766"/>
        <dbReference type="ChEBI" id="CHEBI:57980"/>
        <dbReference type="EC" id="2.6.1.9"/>
    </reaction>
</comment>
<name>A0ABP8J7F9_9MICO</name>
<evidence type="ECO:0000256" key="1">
    <source>
        <dbReference type="ARBA" id="ARBA00001933"/>
    </source>
</evidence>
<feature type="modified residue" description="N6-(pyridoxal phosphate)lysine" evidence="6">
    <location>
        <position position="223"/>
    </location>
</feature>
<keyword evidence="6" id="KW-0028">Amino-acid biosynthesis</keyword>
<dbReference type="InterPro" id="IPR050106">
    <property type="entry name" value="HistidinolP_aminotransfase"/>
</dbReference>
<evidence type="ECO:0000256" key="4">
    <source>
        <dbReference type="ARBA" id="ARBA00022679"/>
    </source>
</evidence>
<comment type="cofactor">
    <cofactor evidence="1 6">
        <name>pyridoxal 5'-phosphate</name>
        <dbReference type="ChEBI" id="CHEBI:597326"/>
    </cofactor>
</comment>
<dbReference type="NCBIfam" id="NF002878">
    <property type="entry name" value="PRK03321.1"/>
    <property type="match status" value="1"/>
</dbReference>
<evidence type="ECO:0000259" key="7">
    <source>
        <dbReference type="Pfam" id="PF00155"/>
    </source>
</evidence>
<dbReference type="InterPro" id="IPR005861">
    <property type="entry name" value="HisP_aminotrans"/>
</dbReference>
<keyword evidence="5 6" id="KW-0663">Pyridoxal phosphate</keyword>